<dbReference type="Gene3D" id="3.20.20.80">
    <property type="entry name" value="Glycosidases"/>
    <property type="match status" value="1"/>
</dbReference>
<dbReference type="Proteomes" id="UP000184330">
    <property type="component" value="Unassembled WGS sequence"/>
</dbReference>
<dbReference type="Pfam" id="PF00704">
    <property type="entry name" value="Glyco_hydro_18"/>
    <property type="match status" value="1"/>
</dbReference>
<dbReference type="FunFam" id="3.20.20.80:FF:000159">
    <property type="entry name" value="Class V chitinase, putative"/>
    <property type="match status" value="1"/>
</dbReference>
<dbReference type="InterPro" id="IPR001223">
    <property type="entry name" value="Glyco_hydro18_cat"/>
</dbReference>
<protein>
    <recommendedName>
        <fullName evidence="1">chitinase</fullName>
        <ecNumber evidence="1">3.2.1.14</ecNumber>
    </recommendedName>
</protein>
<dbReference type="PROSITE" id="PS51910">
    <property type="entry name" value="GH18_2"/>
    <property type="match status" value="1"/>
</dbReference>
<evidence type="ECO:0000256" key="1">
    <source>
        <dbReference type="ARBA" id="ARBA00012729"/>
    </source>
</evidence>
<dbReference type="OrthoDB" id="73875at2759"/>
<keyword evidence="4" id="KW-1185">Reference proteome</keyword>
<name>A0A1L7X286_9HELO</name>
<dbReference type="STRING" id="576137.A0A1L7X286"/>
<dbReference type="AlphaFoldDB" id="A0A1L7X286"/>
<dbReference type="GO" id="GO:0008843">
    <property type="term" value="F:endochitinase activity"/>
    <property type="evidence" value="ECO:0007669"/>
    <property type="project" value="UniProtKB-EC"/>
</dbReference>
<proteinExistence type="predicted"/>
<dbReference type="PANTHER" id="PTHR11177:SF378">
    <property type="entry name" value="CHITINASE"/>
    <property type="match status" value="1"/>
</dbReference>
<evidence type="ECO:0000313" key="3">
    <source>
        <dbReference type="EMBL" id="CZR59117.1"/>
    </source>
</evidence>
<dbReference type="PANTHER" id="PTHR11177">
    <property type="entry name" value="CHITINASE"/>
    <property type="match status" value="1"/>
</dbReference>
<dbReference type="EMBL" id="FJOG01000013">
    <property type="protein sequence ID" value="CZR59117.1"/>
    <property type="molecule type" value="Genomic_DNA"/>
</dbReference>
<sequence>MRLFEVIATIVATASTANARYIMYLTGQHNLVPEPSLVKDITHVAIAFMQSSTFNRERPTSWPFFTSVEDVRSRFAPGTAIMVAIGGWGDTAGFAEAARSDHNRKLFAQNVKAMVDATGADGVDIDWEYPGGNGEDYKTIPNSQKAWEIEAYPSLLSEIRLALGPNKLISAAVPGLLRDMLAFTPKTIPLISSSVDFLSIMTYDLMNRRDNVTNHHTGLSLSRESINAYLEAGLEPEKASLGFAFYVKWYKTDPDADCGSHQPTCKTVLMEDPETGADLGQAGAFSWHDEVPSELKESFGKALDDSVYDKLGGGNYFWDEKENIFWSWDTPEAISRKFPALVEEKNLGGVFAWGLGEDAPKWEHLKATTTGYQVWKKGRTSNTPTDSLRDWIGKDEL</sequence>
<dbReference type="SUPFAM" id="SSF51445">
    <property type="entry name" value="(Trans)glycosidases"/>
    <property type="match status" value="1"/>
</dbReference>
<evidence type="ECO:0000259" key="2">
    <source>
        <dbReference type="PROSITE" id="PS51910"/>
    </source>
</evidence>
<dbReference type="GO" id="GO:0008061">
    <property type="term" value="F:chitin binding"/>
    <property type="evidence" value="ECO:0007669"/>
    <property type="project" value="InterPro"/>
</dbReference>
<dbReference type="InterPro" id="IPR017853">
    <property type="entry name" value="GH"/>
</dbReference>
<evidence type="ECO:0000313" key="4">
    <source>
        <dbReference type="Proteomes" id="UP000184330"/>
    </source>
</evidence>
<dbReference type="GO" id="GO:0005975">
    <property type="term" value="P:carbohydrate metabolic process"/>
    <property type="evidence" value="ECO:0007669"/>
    <property type="project" value="InterPro"/>
</dbReference>
<feature type="domain" description="GH18" evidence="2">
    <location>
        <begin position="19"/>
        <end position="372"/>
    </location>
</feature>
<reference evidence="3 4" key="1">
    <citation type="submission" date="2016-03" db="EMBL/GenBank/DDBJ databases">
        <authorList>
            <person name="Ploux O."/>
        </authorList>
    </citation>
    <scope>NUCLEOTIDE SEQUENCE [LARGE SCALE GENOMIC DNA]</scope>
    <source>
        <strain evidence="3 4">UAMH 11012</strain>
    </source>
</reference>
<dbReference type="EC" id="3.2.1.14" evidence="1"/>
<accession>A0A1L7X286</accession>
<gene>
    <name evidence="3" type="ORF">PAC_09009</name>
</gene>
<dbReference type="InterPro" id="IPR011583">
    <property type="entry name" value="Chitinase_II/V-like_cat"/>
</dbReference>
<dbReference type="GO" id="GO:0006032">
    <property type="term" value="P:chitin catabolic process"/>
    <property type="evidence" value="ECO:0007669"/>
    <property type="project" value="TreeGrafter"/>
</dbReference>
<organism evidence="3 4">
    <name type="scientific">Phialocephala subalpina</name>
    <dbReference type="NCBI Taxonomy" id="576137"/>
    <lineage>
        <taxon>Eukaryota</taxon>
        <taxon>Fungi</taxon>
        <taxon>Dikarya</taxon>
        <taxon>Ascomycota</taxon>
        <taxon>Pezizomycotina</taxon>
        <taxon>Leotiomycetes</taxon>
        <taxon>Helotiales</taxon>
        <taxon>Mollisiaceae</taxon>
        <taxon>Phialocephala</taxon>
        <taxon>Phialocephala fortinii species complex</taxon>
    </lineage>
</organism>
<dbReference type="InterPro" id="IPR050314">
    <property type="entry name" value="Glycosyl_Hydrlase_18"/>
</dbReference>
<dbReference type="SMART" id="SM00636">
    <property type="entry name" value="Glyco_18"/>
    <property type="match status" value="1"/>
</dbReference>
<dbReference type="GO" id="GO:0005576">
    <property type="term" value="C:extracellular region"/>
    <property type="evidence" value="ECO:0007669"/>
    <property type="project" value="TreeGrafter"/>
</dbReference>